<name>A0A4Y1ZMT7_ARAVE</name>
<gene>
    <name evidence="2" type="ORF">AVEN_104705_1</name>
    <name evidence="3" type="ORF">AVEN_112480_1</name>
    <name evidence="4" type="ORF">AVEN_184547_1</name>
    <name evidence="1" type="ORF">AVEN_244093_1</name>
</gene>
<dbReference type="EMBL" id="BGPR01075870">
    <property type="protein sequence ID" value="GBL57729.1"/>
    <property type="molecule type" value="Genomic_DNA"/>
</dbReference>
<accession>A0A4Y1ZMT7</accession>
<evidence type="ECO:0000313" key="5">
    <source>
        <dbReference type="Proteomes" id="UP000499080"/>
    </source>
</evidence>
<evidence type="ECO:0000313" key="2">
    <source>
        <dbReference type="EMBL" id="GBL57752.1"/>
    </source>
</evidence>
<dbReference type="EMBL" id="BGPR01075876">
    <property type="protein sequence ID" value="GBL57760.1"/>
    <property type="molecule type" value="Genomic_DNA"/>
</dbReference>
<evidence type="ECO:0000313" key="1">
    <source>
        <dbReference type="EMBL" id="GBL57729.1"/>
    </source>
</evidence>
<protein>
    <submittedName>
        <fullName evidence="4">Uncharacterized protein</fullName>
    </submittedName>
</protein>
<feature type="non-terminal residue" evidence="4">
    <location>
        <position position="1"/>
    </location>
</feature>
<dbReference type="AlphaFoldDB" id="A0A4Y1ZMT7"/>
<dbReference type="Proteomes" id="UP000499080">
    <property type="component" value="Unassembled WGS sequence"/>
</dbReference>
<dbReference type="EMBL" id="BGPR01075883">
    <property type="protein sequence ID" value="GBL57791.1"/>
    <property type="molecule type" value="Genomic_DNA"/>
</dbReference>
<comment type="caution">
    <text evidence="4">The sequence shown here is derived from an EMBL/GenBank/DDBJ whole genome shotgun (WGS) entry which is preliminary data.</text>
</comment>
<evidence type="ECO:0000313" key="4">
    <source>
        <dbReference type="EMBL" id="GBL57791.1"/>
    </source>
</evidence>
<keyword evidence="5" id="KW-1185">Reference proteome</keyword>
<proteinExistence type="predicted"/>
<reference evidence="4 5" key="1">
    <citation type="journal article" date="2019" name="Sci. Rep.">
        <title>Orb-weaving spider Araneus ventricosus genome elucidates the spidroin gene catalogue.</title>
        <authorList>
            <person name="Kono N."/>
            <person name="Nakamura H."/>
            <person name="Ohtoshi R."/>
            <person name="Moran D.A.P."/>
            <person name="Shinohara A."/>
            <person name="Yoshida Y."/>
            <person name="Fujiwara M."/>
            <person name="Mori M."/>
            <person name="Tomita M."/>
            <person name="Arakawa K."/>
        </authorList>
    </citation>
    <scope>NUCLEOTIDE SEQUENCE [LARGE SCALE GENOMIC DNA]</scope>
</reference>
<organism evidence="4 5">
    <name type="scientific">Araneus ventricosus</name>
    <name type="common">Orbweaver spider</name>
    <name type="synonym">Epeira ventricosa</name>
    <dbReference type="NCBI Taxonomy" id="182803"/>
    <lineage>
        <taxon>Eukaryota</taxon>
        <taxon>Metazoa</taxon>
        <taxon>Ecdysozoa</taxon>
        <taxon>Arthropoda</taxon>
        <taxon>Chelicerata</taxon>
        <taxon>Arachnida</taxon>
        <taxon>Araneae</taxon>
        <taxon>Araneomorphae</taxon>
        <taxon>Entelegynae</taxon>
        <taxon>Araneoidea</taxon>
        <taxon>Araneidae</taxon>
        <taxon>Araneus</taxon>
    </lineage>
</organism>
<dbReference type="EMBL" id="BGPR01075874">
    <property type="protein sequence ID" value="GBL57752.1"/>
    <property type="molecule type" value="Genomic_DNA"/>
</dbReference>
<sequence length="80" mass="8706">VTTNGVTPALPWHPGFLNDGHCNSSSAEAEVLLVDTGHDPNPNVESTYLTNIVPQGQARSFLLIWRLLILVLVVPPLEIH</sequence>
<evidence type="ECO:0000313" key="3">
    <source>
        <dbReference type="EMBL" id="GBL57760.1"/>
    </source>
</evidence>